<dbReference type="SUPFAM" id="SSF48264">
    <property type="entry name" value="Cytochrome P450"/>
    <property type="match status" value="1"/>
</dbReference>
<evidence type="ECO:0000313" key="2">
    <source>
        <dbReference type="EMBL" id="RPB04780.1"/>
    </source>
</evidence>
<reference evidence="2 3" key="1">
    <citation type="journal article" date="2018" name="Nat. Ecol. Evol.">
        <title>Pezizomycetes genomes reveal the molecular basis of ectomycorrhizal truffle lifestyle.</title>
        <authorList>
            <person name="Murat C."/>
            <person name="Payen T."/>
            <person name="Noel B."/>
            <person name="Kuo A."/>
            <person name="Morin E."/>
            <person name="Chen J."/>
            <person name="Kohler A."/>
            <person name="Krizsan K."/>
            <person name="Balestrini R."/>
            <person name="Da Silva C."/>
            <person name="Montanini B."/>
            <person name="Hainaut M."/>
            <person name="Levati E."/>
            <person name="Barry K.W."/>
            <person name="Belfiori B."/>
            <person name="Cichocki N."/>
            <person name="Clum A."/>
            <person name="Dockter R.B."/>
            <person name="Fauchery L."/>
            <person name="Guy J."/>
            <person name="Iotti M."/>
            <person name="Le Tacon F."/>
            <person name="Lindquist E.A."/>
            <person name="Lipzen A."/>
            <person name="Malagnac F."/>
            <person name="Mello A."/>
            <person name="Molinier V."/>
            <person name="Miyauchi S."/>
            <person name="Poulain J."/>
            <person name="Riccioni C."/>
            <person name="Rubini A."/>
            <person name="Sitrit Y."/>
            <person name="Splivallo R."/>
            <person name="Traeger S."/>
            <person name="Wang M."/>
            <person name="Zifcakova L."/>
            <person name="Wipf D."/>
            <person name="Zambonelli A."/>
            <person name="Paolocci F."/>
            <person name="Nowrousian M."/>
            <person name="Ottonello S."/>
            <person name="Baldrian P."/>
            <person name="Spatafora J.W."/>
            <person name="Henrissat B."/>
            <person name="Nagy L.G."/>
            <person name="Aury J.M."/>
            <person name="Wincker P."/>
            <person name="Grigoriev I.V."/>
            <person name="Bonfante P."/>
            <person name="Martin F.M."/>
        </authorList>
    </citation>
    <scope>NUCLEOTIDE SEQUENCE [LARGE SCALE GENOMIC DNA]</scope>
    <source>
        <strain evidence="2 3">120613-1</strain>
    </source>
</reference>
<sequence length="334" mass="37181">MRVPPNMISIADPDYLEEIYTRTDRTKQWLPFAHRGTMDALSNEGHIEGFESGLVTIGLLCRLPNVYRAPTCNSFVRNIFMAKADTEWVGAMRVKVGVIIDAAWKPREEAEARGEEWYLDSIGPRQGVAMLEKVSIFDYLSHPTPCISTILTADKAMSARDSDGTGLTKEEVHSECFIRFLAGQDSTAFSITSVLKLPLTNPHVLSTPLSELKTYYAEKPPSYIPPWANIQDLDTKLPYLSAVLRESLRLYPAFPTGIQRMVPPSGVTLTHDNRTYIIPGGCEIGANPIVPGRNKRIFGEDAQCFRPARWLEDSEEGSKKVRTAGLEFSAGSRV</sequence>
<gene>
    <name evidence="2" type="ORF">L873DRAFT_1785992</name>
</gene>
<comment type="similarity">
    <text evidence="1">Belongs to the cytochrome P450 family.</text>
</comment>
<name>A0A3N4K2G6_9PEZI</name>
<organism evidence="2 3">
    <name type="scientific">Choiromyces venosus 120613-1</name>
    <dbReference type="NCBI Taxonomy" id="1336337"/>
    <lineage>
        <taxon>Eukaryota</taxon>
        <taxon>Fungi</taxon>
        <taxon>Dikarya</taxon>
        <taxon>Ascomycota</taxon>
        <taxon>Pezizomycotina</taxon>
        <taxon>Pezizomycetes</taxon>
        <taxon>Pezizales</taxon>
        <taxon>Tuberaceae</taxon>
        <taxon>Choiromyces</taxon>
    </lineage>
</organism>
<keyword evidence="3" id="KW-1185">Reference proteome</keyword>
<dbReference type="InterPro" id="IPR036396">
    <property type="entry name" value="Cyt_P450_sf"/>
</dbReference>
<proteinExistence type="inferred from homology"/>
<dbReference type="STRING" id="1336337.A0A3N4K2G6"/>
<dbReference type="EMBL" id="ML120356">
    <property type="protein sequence ID" value="RPB04780.1"/>
    <property type="molecule type" value="Genomic_DNA"/>
</dbReference>
<dbReference type="Pfam" id="PF00067">
    <property type="entry name" value="p450"/>
    <property type="match status" value="1"/>
</dbReference>
<dbReference type="InterPro" id="IPR050121">
    <property type="entry name" value="Cytochrome_P450_monoxygenase"/>
</dbReference>
<dbReference type="GO" id="GO:0016705">
    <property type="term" value="F:oxidoreductase activity, acting on paired donors, with incorporation or reduction of molecular oxygen"/>
    <property type="evidence" value="ECO:0007669"/>
    <property type="project" value="InterPro"/>
</dbReference>
<dbReference type="Gene3D" id="1.10.630.10">
    <property type="entry name" value="Cytochrome P450"/>
    <property type="match status" value="1"/>
</dbReference>
<accession>A0A3N4K2G6</accession>
<dbReference type="GO" id="GO:0004497">
    <property type="term" value="F:monooxygenase activity"/>
    <property type="evidence" value="ECO:0007669"/>
    <property type="project" value="InterPro"/>
</dbReference>
<dbReference type="OrthoDB" id="3934656at2759"/>
<dbReference type="Proteomes" id="UP000276215">
    <property type="component" value="Unassembled WGS sequence"/>
</dbReference>
<evidence type="ECO:0000256" key="1">
    <source>
        <dbReference type="ARBA" id="ARBA00010617"/>
    </source>
</evidence>
<dbReference type="InterPro" id="IPR001128">
    <property type="entry name" value="Cyt_P450"/>
</dbReference>
<dbReference type="GO" id="GO:0020037">
    <property type="term" value="F:heme binding"/>
    <property type="evidence" value="ECO:0007669"/>
    <property type="project" value="InterPro"/>
</dbReference>
<dbReference type="AlphaFoldDB" id="A0A3N4K2G6"/>
<evidence type="ECO:0000313" key="3">
    <source>
        <dbReference type="Proteomes" id="UP000276215"/>
    </source>
</evidence>
<dbReference type="PANTHER" id="PTHR24305:SF166">
    <property type="entry name" value="CYTOCHROME P450 12A4, MITOCHONDRIAL-RELATED"/>
    <property type="match status" value="1"/>
</dbReference>
<dbReference type="PANTHER" id="PTHR24305">
    <property type="entry name" value="CYTOCHROME P450"/>
    <property type="match status" value="1"/>
</dbReference>
<protein>
    <submittedName>
        <fullName evidence="2">Cytochrome P450</fullName>
    </submittedName>
</protein>
<dbReference type="GO" id="GO:0005506">
    <property type="term" value="F:iron ion binding"/>
    <property type="evidence" value="ECO:0007669"/>
    <property type="project" value="InterPro"/>
</dbReference>